<gene>
    <name evidence="10" type="ORF">HOLleu_29070</name>
</gene>
<dbReference type="PANTHER" id="PTHR10953">
    <property type="entry name" value="UBIQUITIN-ACTIVATING ENZYME E1"/>
    <property type="match status" value="1"/>
</dbReference>
<proteinExistence type="inferred from homology"/>
<dbReference type="PANTHER" id="PTHR10953:SF186">
    <property type="entry name" value="UBIQUITIN-LIKE MODIFIER-ACTIVATING ENZYME 6"/>
    <property type="match status" value="1"/>
</dbReference>
<comment type="similarity">
    <text evidence="3">Belongs to the ubiquitin-activating E1 family.</text>
</comment>
<dbReference type="OrthoDB" id="10252231at2759"/>
<dbReference type="InterPro" id="IPR019572">
    <property type="entry name" value="UBA_E1_SCCH"/>
</dbReference>
<dbReference type="GO" id="GO:0005737">
    <property type="term" value="C:cytoplasm"/>
    <property type="evidence" value="ECO:0007669"/>
    <property type="project" value="TreeGrafter"/>
</dbReference>
<dbReference type="CDD" id="cd01491">
    <property type="entry name" value="Ube1_repeat1"/>
    <property type="match status" value="1"/>
</dbReference>
<evidence type="ECO:0000256" key="3">
    <source>
        <dbReference type="ARBA" id="ARBA00005673"/>
    </source>
</evidence>
<feature type="domain" description="Ubiquitin-activating enzyme E1 C-terminal" evidence="9">
    <location>
        <begin position="895"/>
        <end position="1010"/>
    </location>
</feature>
<name>A0A9Q1BMS8_HOLLE</name>
<dbReference type="Pfam" id="PF00899">
    <property type="entry name" value="ThiF"/>
    <property type="match status" value="2"/>
</dbReference>
<dbReference type="GO" id="GO:0016925">
    <property type="term" value="P:protein sumoylation"/>
    <property type="evidence" value="ECO:0007669"/>
    <property type="project" value="TreeGrafter"/>
</dbReference>
<dbReference type="Pfam" id="PF10585">
    <property type="entry name" value="UBA_E1_SCCH"/>
    <property type="match status" value="1"/>
</dbReference>
<evidence type="ECO:0000256" key="5">
    <source>
        <dbReference type="ARBA" id="ARBA00022598"/>
    </source>
</evidence>
<dbReference type="Gene3D" id="1.10.10.2660">
    <property type="entry name" value="Ubiquitin-activating enzyme E1, SCCH domain"/>
    <property type="match status" value="1"/>
</dbReference>
<dbReference type="EMBL" id="JAIZAY010000014">
    <property type="protein sequence ID" value="KAJ8029628.1"/>
    <property type="molecule type" value="Genomic_DNA"/>
</dbReference>
<dbReference type="Proteomes" id="UP001152320">
    <property type="component" value="Chromosome 14"/>
</dbReference>
<sequence>MMAEGTEEIDDSLYSRQRYVLGDSAMKQMAHSSVFISGLGGLGIEIAKNVVLAGVKSLTVHDNNICLIQDLGTQFFIREEDVHAKRTRAEASVERLSELNPHVTLKSVKSDINEESDLSFLKKFQCVVLTDTNHRLMQKIDEYCRSQTPPIQFIAGEVLGVFSYAFCDFGQKFTIVDETGEEPRECFISSITKDNPGVATSLDNMMHGFESGDVVTFREVEGMDILNGSQQTIKVVSPYAFSICDTTGEEFQPYKTGGIVTQVKVPVTKDYESMQVQLKRPLMPMVDFTKESLMSHVAFCALHRFKEQYGRLPQPRSEDDEKMLHQLALDFNKELEFPLKSLNPSVLHQLASTCHGYFAPLCAAMGGFIGQEVIKAVTGKFTPLNQWLYLDAREVLKGFDEMPSETFQPRGDRYDSLRMCVGEGLCRKLAALKLFMVGCGAIGCEMMKNYALLGISVSSGGKITITDNDLIEKSNLNRQFLFRPKHIQKPKSTTAAQASQEINSDLQIEAHQNKVHPATELSIYNDAFFEAQDVVVNALDNVEARRYMDMRCVTNQKALMESGTLGTKGHVQVIVPHMSETYGSQQDPPEQSVPYCTLKSFPATIEHTIPWARDKFEVLFTQKPAMLNKYWEDNKSPEDVIQKLQTYSTPENTLRVIKLMKFRPWSWAECVALARIKFEKYFNHKAKQLLSAFPLDCKTKEGNPFWQSPKRPPTPIEFDVNSDLHMSFVGSCAKLMADYCSIPYTEADMSRENILNLLREVKVPEFVPRNKKIVIDETEKKEETTPDEDASDEDISRAIRDIQQLQKDSKITGKALRMSPVQFEKDDDSNGHIDFITAASNLRAKMYSIEPADRFKTKRIAGRIVPAIATTTAAVSGLVTIELIKYIKGSQLDDFRNAFLNLALPVVAASEPAPAKKTEIKEGMFFTDWDRWEVHGSEDFKMQDFIKYFEDKYQITVSVVVQGTKMVYVSEFPGHGKRLPQRMVHLIKPAEGLKYIDLTIAFEGGEEEDDFDADGDRAAPPVRYYFGL</sequence>
<dbReference type="SMART" id="SM00985">
    <property type="entry name" value="UBA_e1_C"/>
    <property type="match status" value="1"/>
</dbReference>
<keyword evidence="7" id="KW-0833">Ubl conjugation pathway</keyword>
<evidence type="ECO:0000313" key="11">
    <source>
        <dbReference type="Proteomes" id="UP001152320"/>
    </source>
</evidence>
<dbReference type="InterPro" id="IPR000594">
    <property type="entry name" value="ThiF_NAD_FAD-bd"/>
</dbReference>
<dbReference type="FunFam" id="3.40.50.720:FF:000015">
    <property type="entry name" value="Ubiquitin-activating enzyme E1 1"/>
    <property type="match status" value="1"/>
</dbReference>
<dbReference type="InterPro" id="IPR042063">
    <property type="entry name" value="Ubi_acti_E1_SCCH"/>
</dbReference>
<dbReference type="SUPFAM" id="SSF69572">
    <property type="entry name" value="Activating enzymes of the ubiquitin-like proteins"/>
    <property type="match status" value="2"/>
</dbReference>
<dbReference type="GO" id="GO:0004839">
    <property type="term" value="F:ubiquitin activating enzyme activity"/>
    <property type="evidence" value="ECO:0007669"/>
    <property type="project" value="UniProtKB-EC"/>
</dbReference>
<dbReference type="InterPro" id="IPR000011">
    <property type="entry name" value="UBQ/SUMO-activ_enz_E1-like"/>
</dbReference>
<dbReference type="InterPro" id="IPR018075">
    <property type="entry name" value="UBQ-activ_enz_E1"/>
</dbReference>
<comment type="catalytic activity">
    <reaction evidence="1">
        <text>ATP + ubiquitin + [E1 ubiquitin-activating enzyme]-L-cysteine = AMP + diphosphate + S-ubiquitinyl-[E1 ubiquitin-activating enzyme]-L-cysteine.</text>
        <dbReference type="EC" id="6.2.1.45"/>
    </reaction>
</comment>
<keyword evidence="8" id="KW-0067">ATP-binding</keyword>
<comment type="caution">
    <text evidence="10">The sequence shown here is derived from an EMBL/GenBank/DDBJ whole genome shotgun (WGS) entry which is preliminary data.</text>
</comment>
<evidence type="ECO:0000256" key="7">
    <source>
        <dbReference type="ARBA" id="ARBA00022786"/>
    </source>
</evidence>
<evidence type="ECO:0000256" key="2">
    <source>
        <dbReference type="ARBA" id="ARBA00004906"/>
    </source>
</evidence>
<evidence type="ECO:0000256" key="1">
    <source>
        <dbReference type="ARBA" id="ARBA00000488"/>
    </source>
</evidence>
<reference evidence="10" key="1">
    <citation type="submission" date="2021-10" db="EMBL/GenBank/DDBJ databases">
        <title>Tropical sea cucumber genome reveals ecological adaptation and Cuvierian tubules defense mechanism.</title>
        <authorList>
            <person name="Chen T."/>
        </authorList>
    </citation>
    <scope>NUCLEOTIDE SEQUENCE</scope>
    <source>
        <strain evidence="10">Nanhai2018</strain>
        <tissue evidence="10">Muscle</tissue>
    </source>
</reference>
<dbReference type="FunFam" id="1.10.10.2660:FF:000003">
    <property type="entry name" value="ubiquitin-like modifier-activating enzyme 6 isoform X1"/>
    <property type="match status" value="1"/>
</dbReference>
<dbReference type="InterPro" id="IPR038252">
    <property type="entry name" value="UBA_E1_C_sf"/>
</dbReference>
<dbReference type="PRINTS" id="PR01849">
    <property type="entry name" value="UBIQUITINACT"/>
</dbReference>
<dbReference type="InterPro" id="IPR018965">
    <property type="entry name" value="Ub-activating_enz_E1_C"/>
</dbReference>
<dbReference type="Pfam" id="PF09358">
    <property type="entry name" value="E1_UFD"/>
    <property type="match status" value="1"/>
</dbReference>
<comment type="pathway">
    <text evidence="2">Protein modification; protein ubiquitination.</text>
</comment>
<evidence type="ECO:0000256" key="8">
    <source>
        <dbReference type="ARBA" id="ARBA00022840"/>
    </source>
</evidence>
<keyword evidence="11" id="KW-1185">Reference proteome</keyword>
<dbReference type="GO" id="GO:0019948">
    <property type="term" value="F:SUMO activating enzyme activity"/>
    <property type="evidence" value="ECO:0007669"/>
    <property type="project" value="TreeGrafter"/>
</dbReference>
<dbReference type="InterPro" id="IPR042302">
    <property type="entry name" value="E1_FCCH_sf"/>
</dbReference>
<dbReference type="GO" id="GO:0005524">
    <property type="term" value="F:ATP binding"/>
    <property type="evidence" value="ECO:0007669"/>
    <property type="project" value="UniProtKB-KW"/>
</dbReference>
<accession>A0A9Q1BMS8</accession>
<dbReference type="InterPro" id="IPR042449">
    <property type="entry name" value="Ub-E1_IAD_1"/>
</dbReference>
<dbReference type="EC" id="6.2.1.45" evidence="4"/>
<dbReference type="Gene3D" id="3.50.50.80">
    <property type="entry name" value="Ubiquitin-activating enzyme E1, inactive adenylation domain, subdomain 1"/>
    <property type="match status" value="1"/>
</dbReference>
<protein>
    <recommendedName>
        <fullName evidence="4">E1 ubiquitin-activating enzyme</fullName>
        <ecNumber evidence="4">6.2.1.45</ecNumber>
    </recommendedName>
</protein>
<evidence type="ECO:0000256" key="4">
    <source>
        <dbReference type="ARBA" id="ARBA00012990"/>
    </source>
</evidence>
<organism evidence="10 11">
    <name type="scientific">Holothuria leucospilota</name>
    <name type="common">Black long sea cucumber</name>
    <name type="synonym">Mertensiothuria leucospilota</name>
    <dbReference type="NCBI Taxonomy" id="206669"/>
    <lineage>
        <taxon>Eukaryota</taxon>
        <taxon>Metazoa</taxon>
        <taxon>Echinodermata</taxon>
        <taxon>Eleutherozoa</taxon>
        <taxon>Echinozoa</taxon>
        <taxon>Holothuroidea</taxon>
        <taxon>Aspidochirotacea</taxon>
        <taxon>Aspidochirotida</taxon>
        <taxon>Holothuriidae</taxon>
        <taxon>Holothuria</taxon>
    </lineage>
</organism>
<keyword evidence="6" id="KW-0547">Nucleotide-binding</keyword>
<dbReference type="FunFam" id="2.40.30.180:FF:000001">
    <property type="entry name" value="ubiquitin-like modifier-activating enzyme 1"/>
    <property type="match status" value="1"/>
</dbReference>
<dbReference type="InterPro" id="IPR045886">
    <property type="entry name" value="ThiF/MoeB/HesA"/>
</dbReference>
<evidence type="ECO:0000259" key="9">
    <source>
        <dbReference type="SMART" id="SM00985"/>
    </source>
</evidence>
<dbReference type="GO" id="GO:0031510">
    <property type="term" value="C:SUMO activating enzyme complex"/>
    <property type="evidence" value="ECO:0007669"/>
    <property type="project" value="TreeGrafter"/>
</dbReference>
<dbReference type="AlphaFoldDB" id="A0A9Q1BMS8"/>
<dbReference type="Gene3D" id="2.40.30.180">
    <property type="entry name" value="Ubiquitin-activating enzyme E1, FCCH domain"/>
    <property type="match status" value="1"/>
</dbReference>
<keyword evidence="5" id="KW-0436">Ligase</keyword>
<dbReference type="Gene3D" id="3.40.50.720">
    <property type="entry name" value="NAD(P)-binding Rossmann-like Domain"/>
    <property type="match status" value="1"/>
</dbReference>
<dbReference type="FunFam" id="3.50.50.80:FF:000001">
    <property type="entry name" value="ubiquitin-like modifier-activating enzyme 1"/>
    <property type="match status" value="1"/>
</dbReference>
<dbReference type="Gene3D" id="3.40.50.12550">
    <property type="entry name" value="Ubiquitin-activating enzyme E1, inactive adenylation domain, subdomain 2"/>
    <property type="match status" value="1"/>
</dbReference>
<dbReference type="CDD" id="cd01490">
    <property type="entry name" value="Ube1_repeat2"/>
    <property type="match status" value="1"/>
</dbReference>
<dbReference type="InterPro" id="IPR035985">
    <property type="entry name" value="Ubiquitin-activating_enz"/>
</dbReference>
<dbReference type="Gene3D" id="3.10.290.60">
    <property type="entry name" value="Ubiquitin-activating enzyme E1, UFD domain"/>
    <property type="match status" value="1"/>
</dbReference>
<dbReference type="NCBIfam" id="TIGR01408">
    <property type="entry name" value="Ube1"/>
    <property type="match status" value="1"/>
</dbReference>
<evidence type="ECO:0000313" key="10">
    <source>
        <dbReference type="EMBL" id="KAJ8029628.1"/>
    </source>
</evidence>
<evidence type="ECO:0000256" key="6">
    <source>
        <dbReference type="ARBA" id="ARBA00022741"/>
    </source>
</evidence>